<protein>
    <submittedName>
        <fullName evidence="2">Uncharacterized protein</fullName>
    </submittedName>
</protein>
<dbReference type="AlphaFoldDB" id="A0AAN5D5J2"/>
<evidence type="ECO:0000313" key="3">
    <source>
        <dbReference type="Proteomes" id="UP001328107"/>
    </source>
</evidence>
<keyword evidence="1" id="KW-0812">Transmembrane</keyword>
<dbReference type="Proteomes" id="UP001328107">
    <property type="component" value="Unassembled WGS sequence"/>
</dbReference>
<sequence length="143" mass="16515">MLTLRDSLMAMATVAAYFVAYSFFTFGHDFFLYNFAYYFNKIFCNGKPPILFEINCLRIGILMGWIHAEIKQARQGGRNVRKEIDDLARGMKTRSRHSVSLRFVQGDVHSRAGGDHRHRRENSRAVSSARRCISPQMLARCTF</sequence>
<reference evidence="3" key="1">
    <citation type="submission" date="2022-10" db="EMBL/GenBank/DDBJ databases">
        <title>Genome assembly of Pristionchus species.</title>
        <authorList>
            <person name="Yoshida K."/>
            <person name="Sommer R.J."/>
        </authorList>
    </citation>
    <scope>NUCLEOTIDE SEQUENCE [LARGE SCALE GENOMIC DNA]</scope>
    <source>
        <strain evidence="3">RS5460</strain>
    </source>
</reference>
<keyword evidence="1" id="KW-0472">Membrane</keyword>
<feature type="transmembrane region" description="Helical" evidence="1">
    <location>
        <begin position="12"/>
        <end position="38"/>
    </location>
</feature>
<comment type="caution">
    <text evidence="2">The sequence shown here is derived from an EMBL/GenBank/DDBJ whole genome shotgun (WGS) entry which is preliminary data.</text>
</comment>
<gene>
    <name evidence="2" type="ORF">PMAYCL1PPCAC_27456</name>
</gene>
<dbReference type="EMBL" id="BTRK01000006">
    <property type="protein sequence ID" value="GMR57261.1"/>
    <property type="molecule type" value="Genomic_DNA"/>
</dbReference>
<organism evidence="2 3">
    <name type="scientific">Pristionchus mayeri</name>
    <dbReference type="NCBI Taxonomy" id="1317129"/>
    <lineage>
        <taxon>Eukaryota</taxon>
        <taxon>Metazoa</taxon>
        <taxon>Ecdysozoa</taxon>
        <taxon>Nematoda</taxon>
        <taxon>Chromadorea</taxon>
        <taxon>Rhabditida</taxon>
        <taxon>Rhabditina</taxon>
        <taxon>Diplogasteromorpha</taxon>
        <taxon>Diplogasteroidea</taxon>
        <taxon>Neodiplogasteridae</taxon>
        <taxon>Pristionchus</taxon>
    </lineage>
</organism>
<evidence type="ECO:0000256" key="1">
    <source>
        <dbReference type="SAM" id="Phobius"/>
    </source>
</evidence>
<accession>A0AAN5D5J2</accession>
<feature type="non-terminal residue" evidence="2">
    <location>
        <position position="143"/>
    </location>
</feature>
<keyword evidence="1" id="KW-1133">Transmembrane helix</keyword>
<name>A0AAN5D5J2_9BILA</name>
<proteinExistence type="predicted"/>
<keyword evidence="3" id="KW-1185">Reference proteome</keyword>
<evidence type="ECO:0000313" key="2">
    <source>
        <dbReference type="EMBL" id="GMR57261.1"/>
    </source>
</evidence>